<gene>
    <name evidence="1" type="ordered locus">GLX_01710</name>
</gene>
<dbReference type="EMBL" id="AP012159">
    <property type="protein sequence ID" value="BAK82583.1"/>
    <property type="molecule type" value="Genomic_DNA"/>
</dbReference>
<protein>
    <submittedName>
        <fullName evidence="1">Transposase</fullName>
    </submittedName>
</protein>
<dbReference type="KEGG" id="gxy:GLX_01710"/>
<dbReference type="HOGENOM" id="CLU_2717104_0_0_5"/>
<organism evidence="1 2">
    <name type="scientific">Komagataeibacter medellinensis (strain NBRC 3288 / BCRC 11682 / LMG 1693 / Kondo 51)</name>
    <name type="common">Gluconacetobacter medellinensis</name>
    <dbReference type="NCBI Taxonomy" id="634177"/>
    <lineage>
        <taxon>Bacteria</taxon>
        <taxon>Pseudomonadati</taxon>
        <taxon>Pseudomonadota</taxon>
        <taxon>Alphaproteobacteria</taxon>
        <taxon>Acetobacterales</taxon>
        <taxon>Acetobacteraceae</taxon>
        <taxon>Komagataeibacter</taxon>
    </lineage>
</organism>
<accession>G2I2G7</accession>
<dbReference type="AlphaFoldDB" id="G2I2G7"/>
<reference evidence="2" key="1">
    <citation type="journal article" date="2011" name="J. Bacteriol.">
        <title>Complete genome sequence of NBRC 3288, a unique cellulose-nonproducing strain of Gluconacetobacter xylinus isolated from vinegar.</title>
        <authorList>
            <person name="Ogino H."/>
            <person name="Azuma Y."/>
            <person name="Hosoyama A."/>
            <person name="Nakazawa H."/>
            <person name="Matsutani M."/>
            <person name="Hasegawa A."/>
            <person name="Otsuyama K."/>
            <person name="Matsushita K."/>
            <person name="Fujita N."/>
            <person name="Shirai M."/>
        </authorList>
    </citation>
    <scope>NUCLEOTIDE SEQUENCE [LARGE SCALE GENOMIC DNA]</scope>
    <source>
        <strain evidence="2">NBRC 3288 / BCRC 11682 / LMG 1693</strain>
    </source>
</reference>
<proteinExistence type="predicted"/>
<dbReference type="eggNOG" id="COG3335">
    <property type="taxonomic scope" value="Bacteria"/>
</dbReference>
<sequence>MGETRPSWTPSKNFLTLLNPHTGHLLRGKRIEIWLQDEARIGQKNGVVRQEAKRATRQRYANACLFGAICPA</sequence>
<evidence type="ECO:0000313" key="2">
    <source>
        <dbReference type="Proteomes" id="UP000009044"/>
    </source>
</evidence>
<name>G2I2G7_KOMMN</name>
<dbReference type="Proteomes" id="UP000009044">
    <property type="component" value="Chromosome"/>
</dbReference>
<evidence type="ECO:0000313" key="1">
    <source>
        <dbReference type="EMBL" id="BAK82583.1"/>
    </source>
</evidence>